<name>A0A845V064_9GAMM</name>
<comment type="caution">
    <text evidence="4">The sequence shown here is derived from an EMBL/GenBank/DDBJ whole genome shotgun (WGS) entry which is preliminary data.</text>
</comment>
<dbReference type="AlphaFoldDB" id="A0A845V064"/>
<keyword evidence="1" id="KW-0902">Two-component regulatory system</keyword>
<dbReference type="SMART" id="SM00850">
    <property type="entry name" value="LytTR"/>
    <property type="match status" value="1"/>
</dbReference>
<accession>A0A845V064</accession>
<feature type="compositionally biased region" description="Basic and acidic residues" evidence="2">
    <location>
        <begin position="29"/>
        <end position="41"/>
    </location>
</feature>
<organism evidence="4 5">
    <name type="scientific">Wenzhouxiangella limi</name>
    <dbReference type="NCBI Taxonomy" id="2707351"/>
    <lineage>
        <taxon>Bacteria</taxon>
        <taxon>Pseudomonadati</taxon>
        <taxon>Pseudomonadota</taxon>
        <taxon>Gammaproteobacteria</taxon>
        <taxon>Chromatiales</taxon>
        <taxon>Wenzhouxiangellaceae</taxon>
        <taxon>Wenzhouxiangella</taxon>
    </lineage>
</organism>
<dbReference type="PROSITE" id="PS50930">
    <property type="entry name" value="HTH_LYTTR"/>
    <property type="match status" value="1"/>
</dbReference>
<evidence type="ECO:0000256" key="1">
    <source>
        <dbReference type="ARBA" id="ARBA00023012"/>
    </source>
</evidence>
<dbReference type="GO" id="GO:0000156">
    <property type="term" value="F:phosphorelay response regulator activity"/>
    <property type="evidence" value="ECO:0007669"/>
    <property type="project" value="InterPro"/>
</dbReference>
<dbReference type="Gene3D" id="2.40.50.1020">
    <property type="entry name" value="LytTr DNA-binding domain"/>
    <property type="match status" value="1"/>
</dbReference>
<sequence>MDQRAADDRTGQHQHGLERAVGAGFHPGLDGHDGEHAEDQRQQQQARAAHRQPARALWRWYKPRVDEPAYPDRFLVKMLGREFLVPAMDIEYAQAAGNYANLVVGGREYPLRSTMKGLLQRLDPERFRRVHRSYLVRIDQVTEIKPLESGDARLTLSSGAVVPCSRRYRAELS</sequence>
<keyword evidence="5" id="KW-1185">Reference proteome</keyword>
<feature type="domain" description="HTH LytTR-type" evidence="3">
    <location>
        <begin position="74"/>
        <end position="173"/>
    </location>
</feature>
<dbReference type="InterPro" id="IPR007492">
    <property type="entry name" value="LytTR_DNA-bd_dom"/>
</dbReference>
<dbReference type="PANTHER" id="PTHR37299">
    <property type="entry name" value="TRANSCRIPTIONAL REGULATOR-RELATED"/>
    <property type="match status" value="1"/>
</dbReference>
<dbReference type="InterPro" id="IPR046947">
    <property type="entry name" value="LytR-like"/>
</dbReference>
<reference evidence="4 5" key="1">
    <citation type="submission" date="2020-02" db="EMBL/GenBank/DDBJ databases">
        <authorList>
            <person name="Zhang X.-Y."/>
        </authorList>
    </citation>
    <scope>NUCLEOTIDE SEQUENCE [LARGE SCALE GENOMIC DNA]</scope>
    <source>
        <strain evidence="4 5">C33</strain>
    </source>
</reference>
<dbReference type="GO" id="GO:0003677">
    <property type="term" value="F:DNA binding"/>
    <property type="evidence" value="ECO:0007669"/>
    <property type="project" value="InterPro"/>
</dbReference>
<feature type="region of interest" description="Disordered" evidence="2">
    <location>
        <begin position="1"/>
        <end position="51"/>
    </location>
</feature>
<protein>
    <submittedName>
        <fullName evidence="4">LytTR family transcriptional regulator</fullName>
    </submittedName>
</protein>
<evidence type="ECO:0000256" key="2">
    <source>
        <dbReference type="SAM" id="MobiDB-lite"/>
    </source>
</evidence>
<dbReference type="Proteomes" id="UP000484885">
    <property type="component" value="Unassembled WGS sequence"/>
</dbReference>
<dbReference type="EMBL" id="JAAGSC010000040">
    <property type="protein sequence ID" value="NDY95590.1"/>
    <property type="molecule type" value="Genomic_DNA"/>
</dbReference>
<evidence type="ECO:0000313" key="5">
    <source>
        <dbReference type="Proteomes" id="UP000484885"/>
    </source>
</evidence>
<evidence type="ECO:0000259" key="3">
    <source>
        <dbReference type="PROSITE" id="PS50930"/>
    </source>
</evidence>
<proteinExistence type="predicted"/>
<evidence type="ECO:0000313" key="4">
    <source>
        <dbReference type="EMBL" id="NDY95590.1"/>
    </source>
</evidence>
<dbReference type="Pfam" id="PF04397">
    <property type="entry name" value="LytTR"/>
    <property type="match status" value="1"/>
</dbReference>
<gene>
    <name evidence="4" type="ORF">G3I74_07615</name>
</gene>
<feature type="compositionally biased region" description="Basic and acidic residues" evidence="2">
    <location>
        <begin position="1"/>
        <end position="18"/>
    </location>
</feature>
<dbReference type="PANTHER" id="PTHR37299:SF1">
    <property type="entry name" value="STAGE 0 SPORULATION PROTEIN A HOMOLOG"/>
    <property type="match status" value="1"/>
</dbReference>